<gene>
    <name evidence="1" type="ORF">GCM10010403_49320</name>
</gene>
<name>A0ABN3GDX5_9ACTN</name>
<proteinExistence type="predicted"/>
<reference evidence="1 2" key="1">
    <citation type="journal article" date="2019" name="Int. J. Syst. Evol. Microbiol.">
        <title>The Global Catalogue of Microorganisms (GCM) 10K type strain sequencing project: providing services to taxonomists for standard genome sequencing and annotation.</title>
        <authorList>
            <consortium name="The Broad Institute Genomics Platform"/>
            <consortium name="The Broad Institute Genome Sequencing Center for Infectious Disease"/>
            <person name="Wu L."/>
            <person name="Ma J."/>
        </authorList>
    </citation>
    <scope>NUCLEOTIDE SEQUENCE [LARGE SCALE GENOMIC DNA]</scope>
    <source>
        <strain evidence="1 2">JCM 6238</strain>
    </source>
</reference>
<organism evidence="1 2">
    <name type="scientific">Glycomyces rutgersensis</name>
    <dbReference type="NCBI Taxonomy" id="58115"/>
    <lineage>
        <taxon>Bacteria</taxon>
        <taxon>Bacillati</taxon>
        <taxon>Actinomycetota</taxon>
        <taxon>Actinomycetes</taxon>
        <taxon>Glycomycetales</taxon>
        <taxon>Glycomycetaceae</taxon>
        <taxon>Glycomyces</taxon>
    </lineage>
</organism>
<dbReference type="Proteomes" id="UP001501584">
    <property type="component" value="Unassembled WGS sequence"/>
</dbReference>
<comment type="caution">
    <text evidence="1">The sequence shown here is derived from an EMBL/GenBank/DDBJ whole genome shotgun (WGS) entry which is preliminary data.</text>
</comment>
<evidence type="ECO:0000313" key="1">
    <source>
        <dbReference type="EMBL" id="GAA2349476.1"/>
    </source>
</evidence>
<accession>A0ABN3GDX5</accession>
<sequence>MEAKLYSVQFVRDYVKLYFEGPTESPYLTCYVMPEVRGLQGKRAQGIAERSPGYADALRALIGEEVRATPGASGTGLVLHLRTSTIIVNPTLA</sequence>
<evidence type="ECO:0000313" key="2">
    <source>
        <dbReference type="Proteomes" id="UP001501584"/>
    </source>
</evidence>
<keyword evidence="2" id="KW-1185">Reference proteome</keyword>
<dbReference type="EMBL" id="BAAASX010000011">
    <property type="protein sequence ID" value="GAA2349476.1"/>
    <property type="molecule type" value="Genomic_DNA"/>
</dbReference>
<protein>
    <submittedName>
        <fullName evidence="1">Uncharacterized protein</fullName>
    </submittedName>
</protein>